<sequence length="38" mass="4185">MHMSRVTGSATCKGVDMAGRAARITTYHGPRPADLRRR</sequence>
<name>A0ABV2KKD8_9HYPH</name>
<reference evidence="2 3" key="1">
    <citation type="submission" date="2024-06" db="EMBL/GenBank/DDBJ databases">
        <title>Genomic Encyclopedia of Type Strains, Phase IV (KMG-IV): sequencing the most valuable type-strain genomes for metagenomic binning, comparative biology and taxonomic classification.</title>
        <authorList>
            <person name="Goeker M."/>
        </authorList>
    </citation>
    <scope>NUCLEOTIDE SEQUENCE [LARGE SCALE GENOMIC DNA]</scope>
    <source>
        <strain evidence="2 3">DSM 19730</strain>
    </source>
</reference>
<evidence type="ECO:0000313" key="2">
    <source>
        <dbReference type="EMBL" id="MET3660518.1"/>
    </source>
</evidence>
<protein>
    <submittedName>
        <fullName evidence="2">Uncharacterized protein</fullName>
    </submittedName>
</protein>
<evidence type="ECO:0000313" key="3">
    <source>
        <dbReference type="Proteomes" id="UP001549143"/>
    </source>
</evidence>
<comment type="caution">
    <text evidence="2">The sequence shown here is derived from an EMBL/GenBank/DDBJ whole genome shotgun (WGS) entry which is preliminary data.</text>
</comment>
<accession>A0ABV2KKD8</accession>
<proteinExistence type="predicted"/>
<keyword evidence="3" id="KW-1185">Reference proteome</keyword>
<evidence type="ECO:0000256" key="1">
    <source>
        <dbReference type="SAM" id="MobiDB-lite"/>
    </source>
</evidence>
<organism evidence="2 3">
    <name type="scientific">Aquamicrobium ahrensii</name>
    <dbReference type="NCBI Taxonomy" id="469551"/>
    <lineage>
        <taxon>Bacteria</taxon>
        <taxon>Pseudomonadati</taxon>
        <taxon>Pseudomonadota</taxon>
        <taxon>Alphaproteobacteria</taxon>
        <taxon>Hyphomicrobiales</taxon>
        <taxon>Phyllobacteriaceae</taxon>
        <taxon>Aquamicrobium</taxon>
    </lineage>
</organism>
<gene>
    <name evidence="2" type="ORF">ABID44_000832</name>
</gene>
<dbReference type="Proteomes" id="UP001549143">
    <property type="component" value="Unassembled WGS sequence"/>
</dbReference>
<feature type="region of interest" description="Disordered" evidence="1">
    <location>
        <begin position="17"/>
        <end position="38"/>
    </location>
</feature>
<dbReference type="EMBL" id="JBEPMN010000002">
    <property type="protein sequence ID" value="MET3660518.1"/>
    <property type="molecule type" value="Genomic_DNA"/>
</dbReference>